<dbReference type="GO" id="GO:0061723">
    <property type="term" value="P:glycophagy"/>
    <property type="evidence" value="ECO:0007669"/>
    <property type="project" value="TreeGrafter"/>
</dbReference>
<feature type="region of interest" description="Disordered" evidence="2">
    <location>
        <begin position="148"/>
        <end position="178"/>
    </location>
</feature>
<dbReference type="InterPro" id="IPR040040">
    <property type="entry name" value="ATG11"/>
</dbReference>
<dbReference type="GO" id="GO:0000422">
    <property type="term" value="P:autophagy of mitochondrion"/>
    <property type="evidence" value="ECO:0007669"/>
    <property type="project" value="TreeGrafter"/>
</dbReference>
<feature type="coiled-coil region" evidence="1">
    <location>
        <begin position="1005"/>
        <end position="1088"/>
    </location>
</feature>
<evidence type="ECO:0000313" key="3">
    <source>
        <dbReference type="EMBL" id="NWH27057.1"/>
    </source>
</evidence>
<feature type="coiled-coil region" evidence="1">
    <location>
        <begin position="726"/>
        <end position="981"/>
    </location>
</feature>
<dbReference type="PANTHER" id="PTHR13222:SF1">
    <property type="entry name" value="RB1-INDUCIBLE COILED-COIL PROTEIN 1"/>
    <property type="match status" value="1"/>
</dbReference>
<name>A0A850U752_GRUAM</name>
<feature type="region of interest" description="Disordered" evidence="2">
    <location>
        <begin position="509"/>
        <end position="549"/>
    </location>
</feature>
<dbReference type="PANTHER" id="PTHR13222">
    <property type="entry name" value="RB1-INDUCIBLE COILED-COIL"/>
    <property type="match status" value="1"/>
</dbReference>
<evidence type="ECO:0000256" key="1">
    <source>
        <dbReference type="SAM" id="Coils"/>
    </source>
</evidence>
<dbReference type="GO" id="GO:1990316">
    <property type="term" value="C:Atg1/ULK1 kinase complex"/>
    <property type="evidence" value="ECO:0007669"/>
    <property type="project" value="TreeGrafter"/>
</dbReference>
<accession>A0A850U752</accession>
<evidence type="ECO:0000313" key="4">
    <source>
        <dbReference type="Proteomes" id="UP000640762"/>
    </source>
</evidence>
<dbReference type="GO" id="GO:0000045">
    <property type="term" value="P:autophagosome assembly"/>
    <property type="evidence" value="ECO:0007669"/>
    <property type="project" value="InterPro"/>
</dbReference>
<feature type="coiled-coil region" evidence="1">
    <location>
        <begin position="1152"/>
        <end position="1259"/>
    </location>
</feature>
<keyword evidence="4" id="KW-1185">Reference proteome</keyword>
<dbReference type="GO" id="GO:0061709">
    <property type="term" value="P:reticulophagy"/>
    <property type="evidence" value="ECO:0007669"/>
    <property type="project" value="TreeGrafter"/>
</dbReference>
<gene>
    <name evidence="3" type="primary">Rb1cc1</name>
    <name evidence="3" type="ORF">GRUAME_R09956</name>
</gene>
<feature type="compositionally biased region" description="Polar residues" evidence="2">
    <location>
        <begin position="161"/>
        <end position="172"/>
    </location>
</feature>
<proteinExistence type="predicted"/>
<comment type="caution">
    <text evidence="3">The sequence shown here is derived from an EMBL/GenBank/DDBJ whole genome shotgun (WGS) entry which is preliminary data.</text>
</comment>
<dbReference type="GO" id="GO:0019901">
    <property type="term" value="F:protein kinase binding"/>
    <property type="evidence" value="ECO:0007669"/>
    <property type="project" value="TreeGrafter"/>
</dbReference>
<dbReference type="GO" id="GO:0060090">
    <property type="term" value="F:molecular adaptor activity"/>
    <property type="evidence" value="ECO:0007669"/>
    <property type="project" value="TreeGrafter"/>
</dbReference>
<sequence>EMYEVAKKLCSFCEGLVHDEHLQHQGWAAIMANLEDCTYSYQKLLFKFENVYSSYLQSIDDIKLKLTHLGSAVSIMAKIPLLECLTRHSYRECLGRLDSSAEHGGAESEETEDGKSAELVVYSDISKMNNKSMLASFCKSVERSALEGTDPENVKDDKESGQTATVQDNETSVELKGDDQPSFNVSLLDWINVQDRPNDVESLVRKCFDSMSRLDPRIIQPFLAECRQTIAKLDNQNMKAIKGLEDRLYALDQMIASCSRLVNEQKELAQGFLANQKRAENLKDPSVLPDLCLSHANQLMIMLTNHRKLLDIKQKCTTAKQELANNLQVRLKWCCFVMLHADQDGEKLQALLRLVTELLERVKVVEALTVVEVVRRKMFIKHYREWAGALIKDGKHLYEAEKAKRESFGKLFRKSFLRNRLFRGLDSWPPSFCTRKPRRFDSELPDISLSDLQFLQSFCPSEVQPLLRVPILCDFEPLHQHVRALHNLVKAAQSLDEMSQTITDLLNEQKASNSQASPQSATTPRMESTTGTAIATSSRTPPSLSLQGPLCPPVCPPAPLEELSPDSIDAHTFDFETIAHSNLEQALKQGSLDLDSLAESPESDFMSAVNEFVIEENPVSPNVISDPQSPEMMVESLYSSVINAIDSRRMQDKNSCVKDISVENASLNVCMEKCRVIAQDSKVHLRGIKEDLCHFRTLVHREQCDFSNSLKCTSLEILNTIEKVKLSLEKTLKDKHQKELQSLKSEYETKINKLLEDSEENKKKIKKLKGDLLGLEEVLQNKNDEFAMVKNEKEAVKLLELECQMETQNCEIKELRQSREIVLEDLKKLHVENNEKLQLLRAELESLEQSHLKELENNLQARHLQEFEKVLAEHKDCLDKLKKENQHRLEQMQESHAVVVQEKQQQVEELQLKVSDLSDLRCKLEVELALKEAETDEMKLLLEESRNQQQETLKFQIDKETESLRKEIDKLNSKIQINNDEYQVGLSELRTLMTIEKDQCISELVDRYEEESNLLRTELNKVTLLHQKTSEAEKRLSEQITELQSKLELEVNALEKEKTEKLCLCEQQEKYEAIIHKLKEEKELLVSNQEQDRQLLIQKLNCEKEDAVQTACKEFELQREAAEKGLLEKIQQLEMQVNRSPPTESSAESSLVAELQEKLQEEKMKFLEQLEEQEKRKNEEMQNIRTSLTAEQQTNFNTVLAREKMKKENIINDLSDKLKMLTQQQEKDKDLIETLSEDRARLLEEKKRLEEEVNKLRSSNFSPSTYSAAVSEACGACAADIPTDTDRLVSDIAAEGRMDSTMETSMMAV</sequence>
<feature type="compositionally biased region" description="Polar residues" evidence="2">
    <location>
        <begin position="509"/>
        <end position="546"/>
    </location>
</feature>
<dbReference type="GO" id="GO:0034517">
    <property type="term" value="P:ribophagy"/>
    <property type="evidence" value="ECO:0007669"/>
    <property type="project" value="TreeGrafter"/>
</dbReference>
<dbReference type="Proteomes" id="UP000640762">
    <property type="component" value="Unassembled WGS sequence"/>
</dbReference>
<reference evidence="3" key="1">
    <citation type="submission" date="2019-10" db="EMBL/GenBank/DDBJ databases">
        <title>Bird 10,000 Genomes (B10K) Project - Family phase.</title>
        <authorList>
            <person name="Zhang G."/>
        </authorList>
    </citation>
    <scope>NUCLEOTIDE SEQUENCE</scope>
    <source>
        <strain evidence="3">B10K-DU-012-65</strain>
        <tissue evidence="3">Muscle</tissue>
    </source>
</reference>
<evidence type="ECO:0000256" key="2">
    <source>
        <dbReference type="SAM" id="MobiDB-lite"/>
    </source>
</evidence>
<feature type="non-terminal residue" evidence="3">
    <location>
        <position position="1"/>
    </location>
</feature>
<dbReference type="EMBL" id="WEIX01014486">
    <property type="protein sequence ID" value="NWH27057.1"/>
    <property type="molecule type" value="Genomic_DNA"/>
</dbReference>
<dbReference type="GO" id="GO:0034727">
    <property type="term" value="P:piecemeal microautophagy of the nucleus"/>
    <property type="evidence" value="ECO:0007669"/>
    <property type="project" value="TreeGrafter"/>
</dbReference>
<organism evidence="3 4">
    <name type="scientific">Grus americana</name>
    <name type="common">Whooping crane</name>
    <dbReference type="NCBI Taxonomy" id="9117"/>
    <lineage>
        <taxon>Eukaryota</taxon>
        <taxon>Metazoa</taxon>
        <taxon>Chordata</taxon>
        <taxon>Craniata</taxon>
        <taxon>Vertebrata</taxon>
        <taxon>Euteleostomi</taxon>
        <taxon>Archelosauria</taxon>
        <taxon>Archosauria</taxon>
        <taxon>Dinosauria</taxon>
        <taxon>Saurischia</taxon>
        <taxon>Theropoda</taxon>
        <taxon>Coelurosauria</taxon>
        <taxon>Aves</taxon>
        <taxon>Neognathae</taxon>
        <taxon>Neoaves</taxon>
        <taxon>Gruiformes</taxon>
        <taxon>Gruidae</taxon>
        <taxon>Grus</taxon>
    </lineage>
</organism>
<protein>
    <submittedName>
        <fullName evidence="3">RBCC1 protein</fullName>
    </submittedName>
</protein>
<keyword evidence="1" id="KW-0175">Coiled coil</keyword>
<feature type="non-terminal residue" evidence="3">
    <location>
        <position position="1309"/>
    </location>
</feature>
<dbReference type="GO" id="GO:0034045">
    <property type="term" value="C:phagophore assembly site membrane"/>
    <property type="evidence" value="ECO:0007669"/>
    <property type="project" value="TreeGrafter"/>
</dbReference>